<dbReference type="EMBL" id="UAVU01000009">
    <property type="protein sequence ID" value="SQC92556.1"/>
    <property type="molecule type" value="Genomic_DNA"/>
</dbReference>
<evidence type="ECO:0000313" key="2">
    <source>
        <dbReference type="EMBL" id="SQC92556.1"/>
    </source>
</evidence>
<reference evidence="1 3" key="1">
    <citation type="submission" date="2017-09" db="EMBL/GenBank/DDBJ databases">
        <title>FDA dAtabase for Regulatory Grade micrObial Sequences (FDA-ARGOS): Supporting development and validation of Infectious Disease Dx tests.</title>
        <authorList>
            <person name="Minogue T."/>
            <person name="Wolcott M."/>
            <person name="Wasieloski L."/>
            <person name="Aguilar W."/>
            <person name="Moore D."/>
            <person name="Tallon L."/>
            <person name="Sadzewicz L."/>
            <person name="Ott S."/>
            <person name="Zhao X."/>
            <person name="Nagaraj S."/>
            <person name="Vavikolanu K."/>
            <person name="Aluvathingal J."/>
            <person name="Nadendla S."/>
            <person name="Sichtig H."/>
        </authorList>
    </citation>
    <scope>NUCLEOTIDE SEQUENCE [LARGE SCALE GENOMIC DNA]</scope>
    <source>
        <strain evidence="1 3">FDAARGOS_392</strain>
    </source>
</reference>
<reference evidence="2 4" key="2">
    <citation type="submission" date="2018-06" db="EMBL/GenBank/DDBJ databases">
        <authorList>
            <consortium name="Pathogen Informatics"/>
            <person name="Doyle S."/>
        </authorList>
    </citation>
    <scope>NUCLEOTIDE SEQUENCE [LARGE SCALE GENOMIC DNA]</scope>
    <source>
        <strain evidence="2 4">NCTC12120</strain>
    </source>
</reference>
<accession>A0A291DXE0</accession>
<organism evidence="1 3">
    <name type="scientific">Cedecea neteri</name>
    <dbReference type="NCBI Taxonomy" id="158822"/>
    <lineage>
        <taxon>Bacteria</taxon>
        <taxon>Pseudomonadati</taxon>
        <taxon>Pseudomonadota</taxon>
        <taxon>Gammaproteobacteria</taxon>
        <taxon>Enterobacterales</taxon>
        <taxon>Enterobacteriaceae</taxon>
        <taxon>Cedecea</taxon>
    </lineage>
</organism>
<dbReference type="EMBL" id="CP023525">
    <property type="protein sequence ID" value="ATF92383.1"/>
    <property type="molecule type" value="Genomic_DNA"/>
</dbReference>
<sequence>MPIVMKVLIQQTNTGVSTHIEAAGPCTEAEGELATFIHKTLVAALESRKGYRSKEEDICEIKAINMLTDGNKFTH</sequence>
<name>A0A291DXE0_9ENTR</name>
<dbReference type="Proteomes" id="UP000251197">
    <property type="component" value="Unassembled WGS sequence"/>
</dbReference>
<protein>
    <submittedName>
        <fullName evidence="1">Uncharacterized protein</fullName>
    </submittedName>
</protein>
<dbReference type="AlphaFoldDB" id="A0A291DXE0"/>
<dbReference type="RefSeq" id="WP_096753981.1">
    <property type="nucleotide sequence ID" value="NZ_CP023525.1"/>
</dbReference>
<gene>
    <name evidence="1" type="ORF">CO704_09940</name>
    <name evidence="2" type="ORF">NCTC12120_05753</name>
</gene>
<evidence type="ECO:0000313" key="3">
    <source>
        <dbReference type="Proteomes" id="UP000217979"/>
    </source>
</evidence>
<evidence type="ECO:0000313" key="1">
    <source>
        <dbReference type="EMBL" id="ATF92383.1"/>
    </source>
</evidence>
<proteinExistence type="predicted"/>
<evidence type="ECO:0000313" key="4">
    <source>
        <dbReference type="Proteomes" id="UP000251197"/>
    </source>
</evidence>
<dbReference type="Proteomes" id="UP000217979">
    <property type="component" value="Chromosome"/>
</dbReference>